<dbReference type="InterPro" id="IPR001789">
    <property type="entry name" value="Sig_transdc_resp-reg_receiver"/>
</dbReference>
<dbReference type="InterPro" id="IPR027417">
    <property type="entry name" value="P-loop_NTPase"/>
</dbReference>
<dbReference type="Gene3D" id="3.40.50.2300">
    <property type="match status" value="1"/>
</dbReference>
<gene>
    <name evidence="5" type="ORF">J3A84_13165</name>
</gene>
<dbReference type="SUPFAM" id="SSF52540">
    <property type="entry name" value="P-loop containing nucleoside triphosphate hydrolases"/>
    <property type="match status" value="1"/>
</dbReference>
<comment type="caution">
    <text evidence="5">The sequence shown here is derived from an EMBL/GenBank/DDBJ whole genome shotgun (WGS) entry which is preliminary data.</text>
</comment>
<keyword evidence="6" id="KW-1185">Reference proteome</keyword>
<proteinExistence type="predicted"/>
<dbReference type="PANTHER" id="PTHR43384:SF13">
    <property type="entry name" value="SLR0110 PROTEIN"/>
    <property type="match status" value="1"/>
</dbReference>
<dbReference type="SUPFAM" id="SSF52172">
    <property type="entry name" value="CheY-like"/>
    <property type="match status" value="1"/>
</dbReference>
<dbReference type="GO" id="GO:0016887">
    <property type="term" value="F:ATP hydrolysis activity"/>
    <property type="evidence" value="ECO:0007669"/>
    <property type="project" value="TreeGrafter"/>
</dbReference>
<evidence type="ECO:0000313" key="5">
    <source>
        <dbReference type="EMBL" id="MBO1265983.1"/>
    </source>
</evidence>
<dbReference type="Proteomes" id="UP000664218">
    <property type="component" value="Unassembled WGS sequence"/>
</dbReference>
<comment type="caution">
    <text evidence="3">Lacks conserved residue(s) required for the propagation of feature annotation.</text>
</comment>
<feature type="domain" description="Response regulatory" evidence="4">
    <location>
        <begin position="5"/>
        <end position="120"/>
    </location>
</feature>
<evidence type="ECO:0000259" key="4">
    <source>
        <dbReference type="PROSITE" id="PS50110"/>
    </source>
</evidence>
<dbReference type="GO" id="GO:0005829">
    <property type="term" value="C:cytosol"/>
    <property type="evidence" value="ECO:0007669"/>
    <property type="project" value="TreeGrafter"/>
</dbReference>
<evidence type="ECO:0000256" key="2">
    <source>
        <dbReference type="ARBA" id="ARBA00024867"/>
    </source>
</evidence>
<dbReference type="InterPro" id="IPR011006">
    <property type="entry name" value="CheY-like_superfamily"/>
</dbReference>
<accession>A0A939HCN1</accession>
<dbReference type="SMART" id="SM00448">
    <property type="entry name" value="REC"/>
    <property type="match status" value="1"/>
</dbReference>
<dbReference type="InterPro" id="IPR050625">
    <property type="entry name" value="ParA/MinD_ATPase"/>
</dbReference>
<dbReference type="PANTHER" id="PTHR43384">
    <property type="entry name" value="SEPTUM SITE-DETERMINING PROTEIN MIND HOMOLOG, CHLOROPLASTIC-RELATED"/>
    <property type="match status" value="1"/>
</dbReference>
<dbReference type="Gene3D" id="3.40.50.300">
    <property type="entry name" value="P-loop containing nucleotide triphosphate hydrolases"/>
    <property type="match status" value="1"/>
</dbReference>
<sequence length="383" mass="43096">MEKISVMILEDSIEEKEKLQAVLSNIEYINLAREPKTLSMAMSIIDAESVNVILVSEDFDGDGFSMVEGLTHEYPDRGVIVLTDELKEDTVHKALFSGAKDVILRPYEPSKLLDSIYKVNDSLTKSVKKEKVVHGKNSLAKIGQVFTFFSTKGGVGKTFVSLNFAVSLIRETKKKVVLVDFDLGYGSGALALNLTPRYSIIDVVNDIRNIDADFLESYLTVHNTGLKILPANLDPNRAEMISAEHLMLIIKTLQSSYDYVVVDMPSSYSEVVKPAISYADKLFMVVLPEISSIRSTKSSLVYLNEMNYPKSKIHLVLNKRSRKDDIKSKDVEKTLDQSISFILDADHRKVPYTLNQGIPYVERYTRSAISKEMKKFILKMSKN</sequence>
<evidence type="ECO:0000313" key="6">
    <source>
        <dbReference type="Proteomes" id="UP000664218"/>
    </source>
</evidence>
<name>A0A939HCN1_9CLOT</name>
<dbReference type="GO" id="GO:0000160">
    <property type="term" value="P:phosphorelay signal transduction system"/>
    <property type="evidence" value="ECO:0007669"/>
    <property type="project" value="InterPro"/>
</dbReference>
<dbReference type="Pfam" id="PF00072">
    <property type="entry name" value="Response_reg"/>
    <property type="match status" value="1"/>
</dbReference>
<dbReference type="GO" id="GO:0005524">
    <property type="term" value="F:ATP binding"/>
    <property type="evidence" value="ECO:0007669"/>
    <property type="project" value="TreeGrafter"/>
</dbReference>
<dbReference type="PROSITE" id="PS50110">
    <property type="entry name" value="RESPONSE_REGULATORY"/>
    <property type="match status" value="1"/>
</dbReference>
<dbReference type="GO" id="GO:0009898">
    <property type="term" value="C:cytoplasmic side of plasma membrane"/>
    <property type="evidence" value="ECO:0007669"/>
    <property type="project" value="TreeGrafter"/>
</dbReference>
<evidence type="ECO:0000256" key="3">
    <source>
        <dbReference type="PROSITE-ProRule" id="PRU00169"/>
    </source>
</evidence>
<dbReference type="AlphaFoldDB" id="A0A939HCN1"/>
<dbReference type="GO" id="GO:0051782">
    <property type="term" value="P:negative regulation of cell division"/>
    <property type="evidence" value="ECO:0007669"/>
    <property type="project" value="TreeGrafter"/>
</dbReference>
<dbReference type="EMBL" id="JAFNJU010000011">
    <property type="protein sequence ID" value="MBO1265983.1"/>
    <property type="molecule type" value="Genomic_DNA"/>
</dbReference>
<comment type="function">
    <text evidence="2">May play the central regulatory role in sporulation. It may be an element of the effector pathway responsible for the activation of sporulation genes in response to nutritional stress. Spo0A may act in concert with spo0H (a sigma factor) to control the expression of some genes that are critical to the sporulation process.</text>
</comment>
<reference evidence="5" key="1">
    <citation type="submission" date="2021-03" db="EMBL/GenBank/DDBJ databases">
        <title>Proteiniclasticum marinus sp. nov., isolated from tidal flat sediment.</title>
        <authorList>
            <person name="Namirimu T."/>
            <person name="Yang J.-A."/>
            <person name="Yang S.-H."/>
            <person name="Kim Y.-J."/>
            <person name="Kwon K.K."/>
        </authorList>
    </citation>
    <scope>NUCLEOTIDE SEQUENCE</scope>
    <source>
        <strain evidence="5">SCR006</strain>
    </source>
</reference>
<dbReference type="InterPro" id="IPR025669">
    <property type="entry name" value="AAA_dom"/>
</dbReference>
<dbReference type="RefSeq" id="WP_207600509.1">
    <property type="nucleotide sequence ID" value="NZ_JAFNJU010000011.1"/>
</dbReference>
<evidence type="ECO:0000256" key="1">
    <source>
        <dbReference type="ARBA" id="ARBA00018672"/>
    </source>
</evidence>
<protein>
    <recommendedName>
        <fullName evidence="1">Stage 0 sporulation protein A homolog</fullName>
    </recommendedName>
</protein>
<organism evidence="5 6">
    <name type="scientific">Proteiniclasticum aestuarii</name>
    <dbReference type="NCBI Taxonomy" id="2817862"/>
    <lineage>
        <taxon>Bacteria</taxon>
        <taxon>Bacillati</taxon>
        <taxon>Bacillota</taxon>
        <taxon>Clostridia</taxon>
        <taxon>Eubacteriales</taxon>
        <taxon>Clostridiaceae</taxon>
        <taxon>Proteiniclasticum</taxon>
    </lineage>
</organism>
<dbReference type="Pfam" id="PF13614">
    <property type="entry name" value="AAA_31"/>
    <property type="match status" value="1"/>
</dbReference>